<dbReference type="EMBL" id="LAXD01000001">
    <property type="protein sequence ID" value="KWW99713.1"/>
    <property type="molecule type" value="Genomic_DNA"/>
</dbReference>
<sequence>MSGSPTIPKARPLLCDRDPHLRTGTAGTARTIRRQSLSRTVEAAGYHR</sequence>
<evidence type="ECO:0000256" key="1">
    <source>
        <dbReference type="SAM" id="MobiDB-lite"/>
    </source>
</evidence>
<dbReference type="AlphaFoldDB" id="A0A132MPI8"/>
<keyword evidence="3" id="KW-1185">Reference proteome</keyword>
<dbReference type="Proteomes" id="UP000070188">
    <property type="component" value="Unassembled WGS sequence"/>
</dbReference>
<gene>
    <name evidence="2" type="ORF">LI90_1352</name>
</gene>
<comment type="caution">
    <text evidence="2">The sequence shown here is derived from an EMBL/GenBank/DDBJ whole genome shotgun (WGS) entry which is preliminary data.</text>
</comment>
<organism evidence="2 3">
    <name type="scientific">Carbonactinospora thermoautotrophica</name>
    <dbReference type="NCBI Taxonomy" id="1469144"/>
    <lineage>
        <taxon>Bacteria</taxon>
        <taxon>Bacillati</taxon>
        <taxon>Actinomycetota</taxon>
        <taxon>Actinomycetes</taxon>
        <taxon>Kitasatosporales</taxon>
        <taxon>Carbonactinosporaceae</taxon>
        <taxon>Carbonactinospora</taxon>
    </lineage>
</organism>
<name>A0A132MPI8_9ACTN</name>
<dbReference type="PATRIC" id="fig|1469144.10.peg.1491"/>
<feature type="region of interest" description="Disordered" evidence="1">
    <location>
        <begin position="1"/>
        <end position="24"/>
    </location>
</feature>
<protein>
    <submittedName>
        <fullName evidence="2">Uncharacterized protein</fullName>
    </submittedName>
</protein>
<evidence type="ECO:0000313" key="2">
    <source>
        <dbReference type="EMBL" id="KWW99713.1"/>
    </source>
</evidence>
<reference evidence="3" key="1">
    <citation type="submission" date="2015-04" db="EMBL/GenBank/DDBJ databases">
        <title>Physiological reanalysis, assessment of diazotrophy, and genome sequences of multiple isolates of Streptomyces thermoautotrophicus.</title>
        <authorList>
            <person name="MacKellar D.C."/>
            <person name="Lieber L."/>
            <person name="Norman J."/>
            <person name="Bolger A."/>
            <person name="Tobin C."/>
            <person name="Murray J.W."/>
            <person name="Chang R."/>
            <person name="Ford T."/>
            <person name="Nguyen P.Q."/>
            <person name="Woodward J."/>
            <person name="Permingeat H."/>
            <person name="Joshi N.S."/>
            <person name="Silver P.A."/>
            <person name="Usadel B."/>
            <person name="Rutherford A.W."/>
            <person name="Friesen M."/>
            <person name="Prell J."/>
        </authorList>
    </citation>
    <scope>NUCLEOTIDE SEQUENCE [LARGE SCALE GENOMIC DNA]</scope>
    <source>
        <strain evidence="3">H1</strain>
    </source>
</reference>
<accession>A0A132MPI8</accession>
<evidence type="ECO:0000313" key="3">
    <source>
        <dbReference type="Proteomes" id="UP000070188"/>
    </source>
</evidence>
<proteinExistence type="predicted"/>